<dbReference type="Proteomes" id="UP000683213">
    <property type="component" value="Unassembled WGS sequence"/>
</dbReference>
<evidence type="ECO:0000256" key="2">
    <source>
        <dbReference type="ARBA" id="ARBA00006678"/>
    </source>
</evidence>
<evidence type="ECO:0000313" key="11">
    <source>
        <dbReference type="Proteomes" id="UP000577419"/>
    </source>
</evidence>
<reference evidence="10" key="3">
    <citation type="submission" date="2021-05" db="EMBL/GenBank/DDBJ databases">
        <title>Protein family content uncovers lineage relationships and bacterial pathway maintenance mechanisms in DPANN archaea.</title>
        <authorList>
            <person name="Castelle C.J."/>
            <person name="Meheust R."/>
            <person name="Jaffe A.L."/>
            <person name="Seitz K."/>
            <person name="Gong X."/>
            <person name="Baker B.J."/>
            <person name="Banfield J.F."/>
        </authorList>
    </citation>
    <scope>NUCLEOTIDE SEQUENCE</scope>
    <source>
        <strain evidence="10">RIFCSPHIGHO2_01_FULL_GW2011_AR10_43_9</strain>
    </source>
</reference>
<accession>A0A7J4IQR9</accession>
<dbReference type="GO" id="GO:0000956">
    <property type="term" value="P:nuclear-transcribed mRNA catabolic process"/>
    <property type="evidence" value="ECO:0007669"/>
    <property type="project" value="UniProtKB-ARBA"/>
</dbReference>
<keyword evidence="5 9" id="KW-0540">Nuclease</keyword>
<dbReference type="AlphaFoldDB" id="A0A7J4IQR9"/>
<dbReference type="InterPro" id="IPR050080">
    <property type="entry name" value="RNase_PH"/>
</dbReference>
<evidence type="ECO:0000256" key="6">
    <source>
        <dbReference type="ARBA" id="ARBA00062149"/>
    </source>
</evidence>
<dbReference type="GO" id="GO:0010467">
    <property type="term" value="P:gene expression"/>
    <property type="evidence" value="ECO:0007669"/>
    <property type="project" value="UniProtKB-ARBA"/>
</dbReference>
<comment type="subunit">
    <text evidence="6">Component of the archaeal exosome complex. Forms a hexameric ring-like arrangement composed of 3 Rrp41-Rrp42 heterodimers. The hexameric ring associates with a trimer of Rrp4 and/or Csl4 subunits.</text>
</comment>
<dbReference type="FunFam" id="3.30.230.70:FF:000004">
    <property type="entry name" value="Exosome complex component Rrp41"/>
    <property type="match status" value="1"/>
</dbReference>
<dbReference type="PANTHER" id="PTHR11953">
    <property type="entry name" value="EXOSOME COMPLEX COMPONENT"/>
    <property type="match status" value="1"/>
</dbReference>
<evidence type="ECO:0000313" key="10">
    <source>
        <dbReference type="EMBL" id="MBS3059706.1"/>
    </source>
</evidence>
<evidence type="ECO:0000259" key="7">
    <source>
        <dbReference type="Pfam" id="PF01138"/>
    </source>
</evidence>
<dbReference type="GO" id="GO:0004527">
    <property type="term" value="F:exonuclease activity"/>
    <property type="evidence" value="ECO:0007669"/>
    <property type="project" value="UniProtKB-KW"/>
</dbReference>
<evidence type="ECO:0000256" key="5">
    <source>
        <dbReference type="ARBA" id="ARBA00022839"/>
    </source>
</evidence>
<dbReference type="EC" id="3.1.13.-" evidence="10"/>
<evidence type="ECO:0000313" key="9">
    <source>
        <dbReference type="EMBL" id="HIH07838.1"/>
    </source>
</evidence>
<dbReference type="Gene3D" id="3.30.230.70">
    <property type="entry name" value="GHMP Kinase, N-terminal domain"/>
    <property type="match status" value="1"/>
</dbReference>
<dbReference type="EMBL" id="JAGVWF010000069">
    <property type="protein sequence ID" value="MBS3059706.1"/>
    <property type="molecule type" value="Genomic_DNA"/>
</dbReference>
<dbReference type="EMBL" id="DUFG01000004">
    <property type="protein sequence ID" value="HIH07838.1"/>
    <property type="molecule type" value="Genomic_DNA"/>
</dbReference>
<evidence type="ECO:0000256" key="1">
    <source>
        <dbReference type="ARBA" id="ARBA00004496"/>
    </source>
</evidence>
<dbReference type="SUPFAM" id="SSF54211">
    <property type="entry name" value="Ribosomal protein S5 domain 2-like"/>
    <property type="match status" value="1"/>
</dbReference>
<protein>
    <submittedName>
        <fullName evidence="9">Exosome complex exonuclease Rrp41</fullName>
        <ecNumber evidence="10">3.1.13.-</ecNumber>
    </submittedName>
</protein>
<dbReference type="InterPro" id="IPR036345">
    <property type="entry name" value="ExoRNase_PH_dom2_sf"/>
</dbReference>
<proteinExistence type="inferred from homology"/>
<dbReference type="InterPro" id="IPR001247">
    <property type="entry name" value="ExoRNase_PH_dom1"/>
</dbReference>
<keyword evidence="10" id="KW-0378">Hydrolase</keyword>
<name>A0A7J4IQR9_9ARCH</name>
<dbReference type="GO" id="GO:0003723">
    <property type="term" value="F:RNA binding"/>
    <property type="evidence" value="ECO:0007669"/>
    <property type="project" value="TreeGrafter"/>
</dbReference>
<keyword evidence="5 9" id="KW-0269">Exonuclease</keyword>
<dbReference type="InterPro" id="IPR015847">
    <property type="entry name" value="ExoRNase_PH_dom2"/>
</dbReference>
<dbReference type="InterPro" id="IPR020568">
    <property type="entry name" value="Ribosomal_Su5_D2-typ_SF"/>
</dbReference>
<organism evidence="9 11">
    <name type="scientific">Candidatus Iainarchaeum sp</name>
    <dbReference type="NCBI Taxonomy" id="3101447"/>
    <lineage>
        <taxon>Archaea</taxon>
        <taxon>Candidatus Iainarchaeota</taxon>
        <taxon>Candidatus Iainarchaeia</taxon>
        <taxon>Candidatus Iainarchaeales</taxon>
        <taxon>Candidatus Iainarchaeaceae</taxon>
        <taxon>Candidatus Iainarchaeum</taxon>
    </lineage>
</organism>
<feature type="domain" description="Exoribonuclease phosphorolytic" evidence="7">
    <location>
        <begin position="25"/>
        <end position="153"/>
    </location>
</feature>
<comment type="caution">
    <text evidence="9">The sequence shown here is derived from an EMBL/GenBank/DDBJ whole genome shotgun (WGS) entry which is preliminary data.</text>
</comment>
<evidence type="ECO:0000256" key="4">
    <source>
        <dbReference type="ARBA" id="ARBA00022835"/>
    </source>
</evidence>
<dbReference type="PANTHER" id="PTHR11953:SF0">
    <property type="entry name" value="EXOSOME COMPLEX COMPONENT RRP41"/>
    <property type="match status" value="1"/>
</dbReference>
<dbReference type="Pfam" id="PF03725">
    <property type="entry name" value="RNase_PH_C"/>
    <property type="match status" value="1"/>
</dbReference>
<dbReference type="Proteomes" id="UP000577419">
    <property type="component" value="Unassembled WGS sequence"/>
</dbReference>
<dbReference type="InterPro" id="IPR027408">
    <property type="entry name" value="PNPase/RNase_PH_dom_sf"/>
</dbReference>
<reference evidence="11" key="1">
    <citation type="journal article" date="2020" name="bioRxiv">
        <title>A rank-normalized archaeal taxonomy based on genome phylogeny resolves widespread incomplete and uneven classifications.</title>
        <authorList>
            <person name="Rinke C."/>
            <person name="Chuvochina M."/>
            <person name="Mussig A.J."/>
            <person name="Chaumeil P.-A."/>
            <person name="Waite D.W."/>
            <person name="Whitman W.B."/>
            <person name="Parks D.H."/>
            <person name="Hugenholtz P."/>
        </authorList>
    </citation>
    <scope>NUCLEOTIDE SEQUENCE [LARGE SCALE GENOMIC DNA]</scope>
</reference>
<comment type="similarity">
    <text evidence="2">Belongs to the RNase PH family.</text>
</comment>
<dbReference type="Pfam" id="PF01138">
    <property type="entry name" value="RNase_PH"/>
    <property type="match status" value="1"/>
</dbReference>
<gene>
    <name evidence="9" type="ORF">HA237_00540</name>
    <name evidence="10" type="ORF">J4224_04765</name>
</gene>
<dbReference type="SUPFAM" id="SSF55666">
    <property type="entry name" value="Ribonuclease PH domain 2-like"/>
    <property type="match status" value="1"/>
</dbReference>
<sequence>MAKSEKKVVYVDSKGKRLDGRKVDEMRPIKITTGVLDRADGSALIEWGQNKVFAAVYGPKEALPRHIANPYKAVIRYNYRMATFSVPDRKNPKPGRREIEISKVSAEALEAVVLTERYPNTAIDVDVEVVDSNAGTRVAALTAAAVAVADAGIALKDLIAGVSIGKAGGNLLVDLNKDEEDAEDAVDIPIAIMPGSEQIVLLQLDGLLSKKEWSDALKMGLEACKKVNELQRAALKEKFGRKEEKVSE</sequence>
<evidence type="ECO:0000259" key="8">
    <source>
        <dbReference type="Pfam" id="PF03725"/>
    </source>
</evidence>
<keyword evidence="4" id="KW-0271">Exosome</keyword>
<dbReference type="GO" id="GO:0016075">
    <property type="term" value="P:rRNA catabolic process"/>
    <property type="evidence" value="ECO:0007669"/>
    <property type="project" value="TreeGrafter"/>
</dbReference>
<comment type="subcellular location">
    <subcellularLocation>
        <location evidence="1">Cytoplasm</location>
    </subcellularLocation>
</comment>
<evidence type="ECO:0000256" key="3">
    <source>
        <dbReference type="ARBA" id="ARBA00022490"/>
    </source>
</evidence>
<keyword evidence="3" id="KW-0963">Cytoplasm</keyword>
<dbReference type="GO" id="GO:0000177">
    <property type="term" value="C:cytoplasmic exosome (RNase complex)"/>
    <property type="evidence" value="ECO:0007669"/>
    <property type="project" value="TreeGrafter"/>
</dbReference>
<reference evidence="10" key="2">
    <citation type="submission" date="2021-03" db="EMBL/GenBank/DDBJ databases">
        <authorList>
            <person name="Jaffe A."/>
        </authorList>
    </citation>
    <scope>NUCLEOTIDE SEQUENCE</scope>
    <source>
        <strain evidence="10">RIFCSPHIGHO2_01_FULL_GW2011_AR10_43_9</strain>
    </source>
</reference>
<feature type="domain" description="Exoribonuclease phosphorolytic" evidence="8">
    <location>
        <begin position="157"/>
        <end position="223"/>
    </location>
</feature>